<proteinExistence type="predicted"/>
<keyword evidence="2" id="KW-1185">Reference proteome</keyword>
<dbReference type="AlphaFoldDB" id="A0A0G4JQA7"/>
<dbReference type="Proteomes" id="UP000044377">
    <property type="component" value="Unassembled WGS sequence"/>
</dbReference>
<name>A0A0G4JQA7_9GAMM</name>
<gene>
    <name evidence="1" type="ORF">BN1221_00502</name>
</gene>
<dbReference type="STRING" id="1109412.BN1221_00502"/>
<evidence type="ECO:0000313" key="2">
    <source>
        <dbReference type="Proteomes" id="UP000044377"/>
    </source>
</evidence>
<evidence type="ECO:0000313" key="1">
    <source>
        <dbReference type="EMBL" id="CPR14095.1"/>
    </source>
</evidence>
<sequence>MSHYSVFFAVRQSDHGNKAIRAAACRIFFNRQQRDHYPAIQLSNNIARDIKQQWVNGAFTGITVYGELHG</sequence>
<reference evidence="2" key="1">
    <citation type="submission" date="2015-01" db="EMBL/GenBank/DDBJ databases">
        <authorList>
            <person name="Paterson Steve"/>
        </authorList>
    </citation>
    <scope>NUCLEOTIDE SEQUENCE [LARGE SCALE GENOMIC DNA]</scope>
    <source>
        <strain evidence="2">OBR1</strain>
    </source>
</reference>
<dbReference type="EMBL" id="CGIG01000001">
    <property type="protein sequence ID" value="CPR14095.1"/>
    <property type="molecule type" value="Genomic_DNA"/>
</dbReference>
<accession>A0A0G4JQA7</accession>
<protein>
    <submittedName>
        <fullName evidence="1">Uncharacterized protein</fullName>
    </submittedName>
</protein>
<organism evidence="1 2">
    <name type="scientific">Brenneria goodwinii</name>
    <dbReference type="NCBI Taxonomy" id="1109412"/>
    <lineage>
        <taxon>Bacteria</taxon>
        <taxon>Pseudomonadati</taxon>
        <taxon>Pseudomonadota</taxon>
        <taxon>Gammaproteobacteria</taxon>
        <taxon>Enterobacterales</taxon>
        <taxon>Pectobacteriaceae</taxon>
        <taxon>Brenneria</taxon>
    </lineage>
</organism>